<keyword evidence="3 6" id="KW-0812">Transmembrane</keyword>
<feature type="transmembrane region" description="Helical" evidence="6">
    <location>
        <begin position="196"/>
        <end position="216"/>
    </location>
</feature>
<dbReference type="PANTHER" id="PTHR31627">
    <property type="entry name" value="SERPENTINE RECEPTOR CLASS GAMMA-RELATED"/>
    <property type="match status" value="1"/>
</dbReference>
<dbReference type="GO" id="GO:0016020">
    <property type="term" value="C:membrane"/>
    <property type="evidence" value="ECO:0007669"/>
    <property type="project" value="UniProtKB-SubCell"/>
</dbReference>
<dbReference type="PANTHER" id="PTHR31627:SF36">
    <property type="entry name" value="SERPENTINE RECEPTOR CLASS GAMMA"/>
    <property type="match status" value="1"/>
</dbReference>
<protein>
    <recommendedName>
        <fullName evidence="6">Serpentine receptor class gamma</fullName>
    </recommendedName>
</protein>
<comment type="subcellular location">
    <subcellularLocation>
        <location evidence="1">Membrane</location>
        <topology evidence="1">Multi-pass membrane protein</topology>
    </subcellularLocation>
</comment>
<reference evidence="8" key="1">
    <citation type="submission" date="2016-11" db="UniProtKB">
        <authorList>
            <consortium name="WormBaseParasite"/>
        </authorList>
    </citation>
    <scope>IDENTIFICATION</scope>
</reference>
<dbReference type="GO" id="GO:0007606">
    <property type="term" value="P:sensory perception of chemical stimulus"/>
    <property type="evidence" value="ECO:0007669"/>
    <property type="project" value="UniProtKB-UniRule"/>
</dbReference>
<sequence length="336" mass="38565">MSMEELLRPFVGCDSGESDTVQIMKFCLQLAYVLPFGFLYLSFMITIVKRRKDRELFEDSFFTLHIVDGIITLYFLISDIGFFRLTSYVRPVCEYLVPILKDPSYKLTPFYTLYMYAQLAKMLSTLAMSINRYTSVNNPVHHKMFWLKYCNKIIITIFIIPVFCVWPVVIGTTSFMPLNGTGVINYEHKIPWARTTYGRLLVSVSTLVFTIFSSIVTSSKLRKIGGNMKKVEFSMNVATVFTACGFFLVAILQVIYLTVNTETMLDKMWIAKWIMAATQIGNDFYMLSGPVVLIILDKRMRSSICCCIKKQSNSRRATKASVQPITMVHSNVNWNT</sequence>
<evidence type="ECO:0000313" key="7">
    <source>
        <dbReference type="Proteomes" id="UP000095282"/>
    </source>
</evidence>
<organism evidence="7 8">
    <name type="scientific">Caenorhabditis tropicalis</name>
    <dbReference type="NCBI Taxonomy" id="1561998"/>
    <lineage>
        <taxon>Eukaryota</taxon>
        <taxon>Metazoa</taxon>
        <taxon>Ecdysozoa</taxon>
        <taxon>Nematoda</taxon>
        <taxon>Chromadorea</taxon>
        <taxon>Rhabditida</taxon>
        <taxon>Rhabditina</taxon>
        <taxon>Rhabditomorpha</taxon>
        <taxon>Rhabditoidea</taxon>
        <taxon>Rhabditidae</taxon>
        <taxon>Peloderinae</taxon>
        <taxon>Caenorhabditis</taxon>
    </lineage>
</organism>
<accession>A0A1I7UVR2</accession>
<evidence type="ECO:0000256" key="5">
    <source>
        <dbReference type="ARBA" id="ARBA00023136"/>
    </source>
</evidence>
<evidence type="ECO:0000256" key="6">
    <source>
        <dbReference type="RuleBase" id="RU280813"/>
    </source>
</evidence>
<dbReference type="GO" id="GO:0004888">
    <property type="term" value="F:transmembrane signaling receptor activity"/>
    <property type="evidence" value="ECO:0007669"/>
    <property type="project" value="InterPro"/>
</dbReference>
<feature type="transmembrane region" description="Helical" evidence="6">
    <location>
        <begin position="270"/>
        <end position="296"/>
    </location>
</feature>
<feature type="transmembrane region" description="Helical" evidence="6">
    <location>
        <begin position="60"/>
        <end position="77"/>
    </location>
</feature>
<evidence type="ECO:0000256" key="1">
    <source>
        <dbReference type="ARBA" id="ARBA00004141"/>
    </source>
</evidence>
<dbReference type="WBParaSite" id="Csp11.Scaffold630.g19828.t1">
    <property type="protein sequence ID" value="Csp11.Scaffold630.g19828.t1"/>
    <property type="gene ID" value="Csp11.Scaffold630.g19828"/>
</dbReference>
<dbReference type="InterPro" id="IPR000609">
    <property type="entry name" value="7TM_GPCR_serpentine_rcpt_Srg"/>
</dbReference>
<evidence type="ECO:0000256" key="3">
    <source>
        <dbReference type="ARBA" id="ARBA00022692"/>
    </source>
</evidence>
<name>A0A1I7UVR2_9PELO</name>
<evidence type="ECO:0000313" key="8">
    <source>
        <dbReference type="WBParaSite" id="Csp11.Scaffold630.g19828.t1"/>
    </source>
</evidence>
<evidence type="ECO:0000256" key="4">
    <source>
        <dbReference type="ARBA" id="ARBA00022989"/>
    </source>
</evidence>
<feature type="transmembrane region" description="Helical" evidence="6">
    <location>
        <begin position="153"/>
        <end position="176"/>
    </location>
</feature>
<dbReference type="AlphaFoldDB" id="A0A1I7UVR2"/>
<feature type="transmembrane region" description="Helical" evidence="6">
    <location>
        <begin position="113"/>
        <end position="133"/>
    </location>
</feature>
<dbReference type="InterPro" id="IPR051119">
    <property type="entry name" value="Nematode_SR-like"/>
</dbReference>
<comment type="similarity">
    <text evidence="2 6">Belongs to the nematode receptor-like protein srg family.</text>
</comment>
<dbReference type="Proteomes" id="UP000095282">
    <property type="component" value="Unplaced"/>
</dbReference>
<dbReference type="Gene3D" id="1.20.1070.10">
    <property type="entry name" value="Rhodopsin 7-helix transmembrane proteins"/>
    <property type="match status" value="1"/>
</dbReference>
<dbReference type="PRINTS" id="PR00698">
    <property type="entry name" value="TMPROTEINSRG"/>
</dbReference>
<keyword evidence="4 6" id="KW-1133">Transmembrane helix</keyword>
<keyword evidence="7" id="KW-1185">Reference proteome</keyword>
<feature type="transmembrane region" description="Helical" evidence="6">
    <location>
        <begin position="30"/>
        <end position="48"/>
    </location>
</feature>
<dbReference type="SUPFAM" id="SSF81321">
    <property type="entry name" value="Family A G protein-coupled receptor-like"/>
    <property type="match status" value="1"/>
</dbReference>
<evidence type="ECO:0000256" key="2">
    <source>
        <dbReference type="ARBA" id="ARBA00005692"/>
    </source>
</evidence>
<dbReference type="Pfam" id="PF02118">
    <property type="entry name" value="Srg"/>
    <property type="match status" value="1"/>
</dbReference>
<dbReference type="eggNOG" id="ENOG502TGQI">
    <property type="taxonomic scope" value="Eukaryota"/>
</dbReference>
<proteinExistence type="inferred from homology"/>
<keyword evidence="5 6" id="KW-0472">Membrane</keyword>
<feature type="transmembrane region" description="Helical" evidence="6">
    <location>
        <begin position="237"/>
        <end position="258"/>
    </location>
</feature>